<evidence type="ECO:0000313" key="2">
    <source>
        <dbReference type="EMBL" id="KAG8050170.1"/>
    </source>
</evidence>
<dbReference type="PANTHER" id="PTHR31807:SF55">
    <property type="entry name" value="OS09G0422600 PROTEIN"/>
    <property type="match status" value="1"/>
</dbReference>
<accession>A0A8J5RVJ6</accession>
<dbReference type="GO" id="GO:0051225">
    <property type="term" value="P:spindle assembly"/>
    <property type="evidence" value="ECO:0007669"/>
    <property type="project" value="TreeGrafter"/>
</dbReference>
<comment type="similarity">
    <text evidence="1">Belongs to the QWRF family.</text>
</comment>
<keyword evidence="3" id="KW-1185">Reference proteome</keyword>
<dbReference type="GO" id="GO:0005737">
    <property type="term" value="C:cytoplasm"/>
    <property type="evidence" value="ECO:0007669"/>
    <property type="project" value="TreeGrafter"/>
</dbReference>
<dbReference type="PANTHER" id="PTHR31807">
    <property type="entry name" value="AUGMIN FAMILY MEMBER"/>
    <property type="match status" value="1"/>
</dbReference>
<evidence type="ECO:0000313" key="3">
    <source>
        <dbReference type="Proteomes" id="UP000729402"/>
    </source>
</evidence>
<proteinExistence type="inferred from homology"/>
<dbReference type="InterPro" id="IPR007573">
    <property type="entry name" value="QWRF"/>
</dbReference>
<reference evidence="2" key="1">
    <citation type="journal article" date="2021" name="bioRxiv">
        <title>Whole Genome Assembly and Annotation of Northern Wild Rice, Zizania palustris L., Supports a Whole Genome Duplication in the Zizania Genus.</title>
        <authorList>
            <person name="Haas M."/>
            <person name="Kono T."/>
            <person name="Macchietto M."/>
            <person name="Millas R."/>
            <person name="McGilp L."/>
            <person name="Shao M."/>
            <person name="Duquette J."/>
            <person name="Hirsch C.N."/>
            <person name="Kimball J."/>
        </authorList>
    </citation>
    <scope>NUCLEOTIDE SEQUENCE</scope>
    <source>
        <tissue evidence="2">Fresh leaf tissue</tissue>
    </source>
</reference>
<dbReference type="GO" id="GO:0005880">
    <property type="term" value="C:nuclear microtubule"/>
    <property type="evidence" value="ECO:0007669"/>
    <property type="project" value="TreeGrafter"/>
</dbReference>
<dbReference type="AlphaFoldDB" id="A0A8J5RVJ6"/>
<dbReference type="OrthoDB" id="1924320at2759"/>
<reference evidence="2" key="2">
    <citation type="submission" date="2021-02" db="EMBL/GenBank/DDBJ databases">
        <authorList>
            <person name="Kimball J.A."/>
            <person name="Haas M.W."/>
            <person name="Macchietto M."/>
            <person name="Kono T."/>
            <person name="Duquette J."/>
            <person name="Shao M."/>
        </authorList>
    </citation>
    <scope>NUCLEOTIDE SEQUENCE</scope>
    <source>
        <tissue evidence="2">Fresh leaf tissue</tissue>
    </source>
</reference>
<sequence length="117" mass="12221">MLGFGAEEASANPAGFSGAPRCSRMIRVLSIMFGASPLRLSVTSGARADAVALKNAVSSAVDIMQGLGSSVRYMLPKVNGRAYLVSELKVIAGQEKAMLDESRELLAMSAKLQKCAA</sequence>
<organism evidence="2 3">
    <name type="scientific">Zizania palustris</name>
    <name type="common">Northern wild rice</name>
    <dbReference type="NCBI Taxonomy" id="103762"/>
    <lineage>
        <taxon>Eukaryota</taxon>
        <taxon>Viridiplantae</taxon>
        <taxon>Streptophyta</taxon>
        <taxon>Embryophyta</taxon>
        <taxon>Tracheophyta</taxon>
        <taxon>Spermatophyta</taxon>
        <taxon>Magnoliopsida</taxon>
        <taxon>Liliopsida</taxon>
        <taxon>Poales</taxon>
        <taxon>Poaceae</taxon>
        <taxon>BOP clade</taxon>
        <taxon>Oryzoideae</taxon>
        <taxon>Oryzeae</taxon>
        <taxon>Zizaniinae</taxon>
        <taxon>Zizania</taxon>
    </lineage>
</organism>
<protein>
    <submittedName>
        <fullName evidence="2">Uncharacterized protein</fullName>
    </submittedName>
</protein>
<evidence type="ECO:0000256" key="1">
    <source>
        <dbReference type="ARBA" id="ARBA00010016"/>
    </source>
</evidence>
<dbReference type="EMBL" id="JAAALK010000289">
    <property type="protein sequence ID" value="KAG8050170.1"/>
    <property type="molecule type" value="Genomic_DNA"/>
</dbReference>
<dbReference type="Proteomes" id="UP000729402">
    <property type="component" value="Unassembled WGS sequence"/>
</dbReference>
<comment type="caution">
    <text evidence="2">The sequence shown here is derived from an EMBL/GenBank/DDBJ whole genome shotgun (WGS) entry which is preliminary data.</text>
</comment>
<gene>
    <name evidence="2" type="ORF">GUJ93_ZPchr0009g1654</name>
</gene>
<name>A0A8J5RVJ6_ZIZPA</name>
<dbReference type="Pfam" id="PF04484">
    <property type="entry name" value="QWRF"/>
    <property type="match status" value="1"/>
</dbReference>
<dbReference type="GO" id="GO:0008017">
    <property type="term" value="F:microtubule binding"/>
    <property type="evidence" value="ECO:0007669"/>
    <property type="project" value="TreeGrafter"/>
</dbReference>